<dbReference type="PANTHER" id="PTHR24388:SF104">
    <property type="entry name" value="AT-RICH BINDING PROTEIN-RELATED"/>
    <property type="match status" value="1"/>
</dbReference>
<evidence type="ECO:0000256" key="5">
    <source>
        <dbReference type="ARBA" id="ARBA00023242"/>
    </source>
</evidence>
<sequence>MAAESKETPFFIGYAEIIDADIPVPHSAITRSLTEHVDDADGSTEHLKTSSADPKSCKQCRKNFATREGLEEHFAQSSKHFYCQRCSQHFTTATEYDSHLEMAHHFCTVCYTGFEYKKALYKHSQKEHPYCDLCKKAFSSQNHLDAHLKSHAHVVGTIECPAGFFCRSPVFLTRGDLALHWEAGRCASELDRTLVNIRVVAFDKDHTFINPERLPIHDRTDLDVLSRGVVLGGGRPQKCMLCRRTFKTGTALKAHLQSSVHEKKIYRCPPHEEGCGAEFATLSAVMQHAESQRCGVDLERMWTAFDSLKEEIVGV</sequence>
<keyword evidence="4" id="KW-0862">Zinc</keyword>
<evidence type="ECO:0000256" key="4">
    <source>
        <dbReference type="ARBA" id="ARBA00022833"/>
    </source>
</evidence>
<dbReference type="InterPro" id="IPR036236">
    <property type="entry name" value="Znf_C2H2_sf"/>
</dbReference>
<evidence type="ECO:0000256" key="6">
    <source>
        <dbReference type="PROSITE-ProRule" id="PRU00042"/>
    </source>
</evidence>
<keyword evidence="9" id="KW-1185">Reference proteome</keyword>
<dbReference type="InterPro" id="IPR050527">
    <property type="entry name" value="Snail/Krueppel_Znf"/>
</dbReference>
<keyword evidence="3 6" id="KW-0863">Zinc-finger</keyword>
<dbReference type="SUPFAM" id="SSF57667">
    <property type="entry name" value="beta-beta-alpha zinc fingers"/>
    <property type="match status" value="2"/>
</dbReference>
<dbReference type="GO" id="GO:0008270">
    <property type="term" value="F:zinc ion binding"/>
    <property type="evidence" value="ECO:0007669"/>
    <property type="project" value="UniProtKB-KW"/>
</dbReference>
<feature type="domain" description="C2H2-type" evidence="7">
    <location>
        <begin position="237"/>
        <end position="261"/>
    </location>
</feature>
<evidence type="ECO:0000313" key="8">
    <source>
        <dbReference type="EMBL" id="GJF00402.1"/>
    </source>
</evidence>
<name>A0A9P3GSI3_9APHY</name>
<dbReference type="EMBL" id="BPQB01000150">
    <property type="protein sequence ID" value="GJF00402.1"/>
    <property type="molecule type" value="Genomic_DNA"/>
</dbReference>
<evidence type="ECO:0000256" key="1">
    <source>
        <dbReference type="ARBA" id="ARBA00022723"/>
    </source>
</evidence>
<organism evidence="8 9">
    <name type="scientific">Phanerochaete sordida</name>
    <dbReference type="NCBI Taxonomy" id="48140"/>
    <lineage>
        <taxon>Eukaryota</taxon>
        <taxon>Fungi</taxon>
        <taxon>Dikarya</taxon>
        <taxon>Basidiomycota</taxon>
        <taxon>Agaricomycotina</taxon>
        <taxon>Agaricomycetes</taxon>
        <taxon>Polyporales</taxon>
        <taxon>Phanerochaetaceae</taxon>
        <taxon>Phanerochaete</taxon>
    </lineage>
</organism>
<comment type="caution">
    <text evidence="8">The sequence shown here is derived from an EMBL/GenBank/DDBJ whole genome shotgun (WGS) entry which is preliminary data.</text>
</comment>
<keyword evidence="1" id="KW-0479">Metal-binding</keyword>
<keyword evidence="2" id="KW-0677">Repeat</keyword>
<keyword evidence="5" id="KW-0539">Nucleus</keyword>
<feature type="domain" description="C2H2-type" evidence="7">
    <location>
        <begin position="129"/>
        <end position="152"/>
    </location>
</feature>
<evidence type="ECO:0000256" key="2">
    <source>
        <dbReference type="ARBA" id="ARBA00022737"/>
    </source>
</evidence>
<dbReference type="AlphaFoldDB" id="A0A9P3GSI3"/>
<dbReference type="GO" id="GO:0000981">
    <property type="term" value="F:DNA-binding transcription factor activity, RNA polymerase II-specific"/>
    <property type="evidence" value="ECO:0007669"/>
    <property type="project" value="TreeGrafter"/>
</dbReference>
<evidence type="ECO:0000313" key="9">
    <source>
        <dbReference type="Proteomes" id="UP000703269"/>
    </source>
</evidence>
<dbReference type="PROSITE" id="PS00028">
    <property type="entry name" value="ZINC_FINGER_C2H2_1"/>
    <property type="match status" value="1"/>
</dbReference>
<dbReference type="Proteomes" id="UP000703269">
    <property type="component" value="Unassembled WGS sequence"/>
</dbReference>
<dbReference type="GO" id="GO:0000978">
    <property type="term" value="F:RNA polymerase II cis-regulatory region sequence-specific DNA binding"/>
    <property type="evidence" value="ECO:0007669"/>
    <property type="project" value="TreeGrafter"/>
</dbReference>
<evidence type="ECO:0000259" key="7">
    <source>
        <dbReference type="PROSITE" id="PS50157"/>
    </source>
</evidence>
<dbReference type="InterPro" id="IPR013087">
    <property type="entry name" value="Znf_C2H2_type"/>
</dbReference>
<reference evidence="8 9" key="1">
    <citation type="submission" date="2021-08" db="EMBL/GenBank/DDBJ databases">
        <title>Draft Genome Sequence of Phanerochaete sordida strain YK-624.</title>
        <authorList>
            <person name="Mori T."/>
            <person name="Dohra H."/>
            <person name="Suzuki T."/>
            <person name="Kawagishi H."/>
            <person name="Hirai H."/>
        </authorList>
    </citation>
    <scope>NUCLEOTIDE SEQUENCE [LARGE SCALE GENOMIC DNA]</scope>
    <source>
        <strain evidence="8 9">YK-624</strain>
    </source>
</reference>
<feature type="domain" description="C2H2-type" evidence="7">
    <location>
        <begin position="81"/>
        <end position="104"/>
    </location>
</feature>
<dbReference type="PANTHER" id="PTHR24388">
    <property type="entry name" value="ZINC FINGER PROTEIN"/>
    <property type="match status" value="1"/>
</dbReference>
<proteinExistence type="predicted"/>
<dbReference type="Gene3D" id="3.30.160.60">
    <property type="entry name" value="Classic Zinc Finger"/>
    <property type="match status" value="2"/>
</dbReference>
<dbReference type="OrthoDB" id="6077919at2759"/>
<dbReference type="PROSITE" id="PS50157">
    <property type="entry name" value="ZINC_FINGER_C2H2_2"/>
    <property type="match status" value="3"/>
</dbReference>
<dbReference type="Pfam" id="PF12874">
    <property type="entry name" value="zf-met"/>
    <property type="match status" value="2"/>
</dbReference>
<dbReference type="SMART" id="SM00355">
    <property type="entry name" value="ZnF_C2H2"/>
    <property type="match status" value="5"/>
</dbReference>
<evidence type="ECO:0000256" key="3">
    <source>
        <dbReference type="ARBA" id="ARBA00022771"/>
    </source>
</evidence>
<gene>
    <name evidence="8" type="ORF">PsYK624_166900</name>
</gene>
<accession>A0A9P3GSI3</accession>
<protein>
    <submittedName>
        <fullName evidence="8">C2H2-type zinc finger protein</fullName>
    </submittedName>
</protein>